<evidence type="ECO:0000313" key="3">
    <source>
        <dbReference type="Proteomes" id="UP000754883"/>
    </source>
</evidence>
<comment type="caution">
    <text evidence="2">The sequence shown here is derived from an EMBL/GenBank/DDBJ whole genome shotgun (WGS) entry which is preliminary data.</text>
</comment>
<evidence type="ECO:0000313" key="2">
    <source>
        <dbReference type="EMBL" id="CAG9980512.1"/>
    </source>
</evidence>
<gene>
    <name evidence="2" type="ORF">CBYS24578_00007477</name>
</gene>
<reference evidence="3" key="1">
    <citation type="submission" date="2019-06" db="EMBL/GenBank/DDBJ databases">
        <authorList>
            <person name="Broberg M."/>
        </authorList>
    </citation>
    <scope>NUCLEOTIDE SEQUENCE [LARGE SCALE GENOMIC DNA]</scope>
</reference>
<feature type="non-terminal residue" evidence="2">
    <location>
        <position position="393"/>
    </location>
</feature>
<keyword evidence="3" id="KW-1185">Reference proteome</keyword>
<dbReference type="OrthoDB" id="5153853at2759"/>
<organism evidence="2 3">
    <name type="scientific">Clonostachys byssicola</name>
    <dbReference type="NCBI Taxonomy" id="160290"/>
    <lineage>
        <taxon>Eukaryota</taxon>
        <taxon>Fungi</taxon>
        <taxon>Dikarya</taxon>
        <taxon>Ascomycota</taxon>
        <taxon>Pezizomycotina</taxon>
        <taxon>Sordariomycetes</taxon>
        <taxon>Hypocreomycetidae</taxon>
        <taxon>Hypocreales</taxon>
        <taxon>Bionectriaceae</taxon>
        <taxon>Clonostachys</taxon>
    </lineage>
</organism>
<dbReference type="AlphaFoldDB" id="A0A9N9U2U0"/>
<proteinExistence type="predicted"/>
<name>A0A9N9U2U0_9HYPO</name>
<reference evidence="2 3" key="2">
    <citation type="submission" date="2021-10" db="EMBL/GenBank/DDBJ databases">
        <authorList>
            <person name="Piombo E."/>
        </authorList>
    </citation>
    <scope>NUCLEOTIDE SEQUENCE [LARGE SCALE GENOMIC DNA]</scope>
</reference>
<dbReference type="Pfam" id="PF14214">
    <property type="entry name" value="Helitron_like_N"/>
    <property type="match status" value="1"/>
</dbReference>
<dbReference type="InterPro" id="IPR025476">
    <property type="entry name" value="Helitron_helicase-like"/>
</dbReference>
<protein>
    <recommendedName>
        <fullName evidence="1">Helitron helicase-like domain-containing protein</fullName>
    </recommendedName>
</protein>
<dbReference type="EMBL" id="CABFNO020001317">
    <property type="protein sequence ID" value="CAG9980512.1"/>
    <property type="molecule type" value="Genomic_DNA"/>
</dbReference>
<accession>A0A9N9U2U0</accession>
<sequence>MVRGLGCPSTFLTFSAADIHWDSLQKHLPRYDEWRGAPRDARFAITTANLRDNPLIVAYHFYKRVTTFIDTVLKPKFDVADSWFRFEWQAGGSTHLHGLFWFRNGTVVDFLNDPENRRIFEQFWGVHVSATAHEAASAQGRDPLAVPSADPTFQALSDINNRVQRHRCTDAAEQKMETYKNVAKTMLPKVNSSSPVTSLVAQCMNKLAAERDWSAMEVCHLLLNLPLQEATRRLVSVDCRHPAEQPVTEQIQETTIRRTQTIYDKYLARSHKWEHVSYFEFLTRIDHNSNPWRYFPRAQPRILNCFPRYRSDPQSEDYVSYCRVRLLLHHPHWLVEELKTINGIQFASFRAAFGYCQRIPLKSIYLVNERRDTPREARFAIATANWSVLKLLV</sequence>
<evidence type="ECO:0000259" key="1">
    <source>
        <dbReference type="Pfam" id="PF14214"/>
    </source>
</evidence>
<feature type="domain" description="Helitron helicase-like" evidence="1">
    <location>
        <begin position="1"/>
        <end position="99"/>
    </location>
</feature>
<dbReference type="Proteomes" id="UP000754883">
    <property type="component" value="Unassembled WGS sequence"/>
</dbReference>